<reference evidence="2" key="1">
    <citation type="submission" date="2023-10" db="EMBL/GenBank/DDBJ databases">
        <title>Complete genome sequence of Streptomyces sp. JL1001.</title>
        <authorList>
            <person name="Jiang L."/>
        </authorList>
    </citation>
    <scope>NUCLEOTIDE SEQUENCE</scope>
    <source>
        <strain evidence="2">JL1001</strain>
    </source>
</reference>
<accession>A0AAU8K8K3</accession>
<feature type="domain" description="DUF5047" evidence="1">
    <location>
        <begin position="39"/>
        <end position="166"/>
    </location>
</feature>
<proteinExistence type="predicted"/>
<dbReference type="RefSeq" id="WP_354596066.1">
    <property type="nucleotide sequence ID" value="NZ_CP136798.1"/>
</dbReference>
<evidence type="ECO:0000259" key="1">
    <source>
        <dbReference type="Pfam" id="PF16466"/>
    </source>
</evidence>
<sequence length="363" mass="37938">MYPVSDRFLRRLAESHTPVTEVLLVTTDGRVIPLDHTGGSVPVDRGQAIRRTCTVTGCETSIIPISPADELSTYGARLRISRGVDYGDGTQELVPLGVFRLDENSGDPSMGPVTLTGKALEVIVQDDKFTAPYTASGMAIAAITALIRRSIPDADVVSTIPDIAIGARTWDVEGDPWAAVQELAAAAGGECFTNGDGTFMISALPDLLSATPAWEVAAGEGGVYVRGTRGMSSAGVYNGVLARGDNAAAGTAPVQYLAVDTDPGSPTYWSGPYGHRPTFYSSAALTTVAACKNAAEVRLRAAKAPNAFGDFSTLPNPALEPGDVLRVIHPYGLRELHQAASFTVPLDTGGDFPISTISAKEDG</sequence>
<protein>
    <submittedName>
        <fullName evidence="2">DUF5047 domain-containing protein</fullName>
    </submittedName>
</protein>
<dbReference type="Pfam" id="PF16466">
    <property type="entry name" value="DUF5047"/>
    <property type="match status" value="1"/>
</dbReference>
<organism evidence="2">
    <name type="scientific">Streptomyces sp. JL1001</name>
    <dbReference type="NCBI Taxonomy" id="3078227"/>
    <lineage>
        <taxon>Bacteria</taxon>
        <taxon>Bacillati</taxon>
        <taxon>Actinomycetota</taxon>
        <taxon>Actinomycetes</taxon>
        <taxon>Kitasatosporales</taxon>
        <taxon>Streptomycetaceae</taxon>
        <taxon>Streptomyces</taxon>
    </lineage>
</organism>
<dbReference type="AlphaFoldDB" id="A0AAU8K8K3"/>
<evidence type="ECO:0000313" key="2">
    <source>
        <dbReference type="EMBL" id="XCN12237.1"/>
    </source>
</evidence>
<dbReference type="EMBL" id="CP136798">
    <property type="protein sequence ID" value="XCN12237.1"/>
    <property type="molecule type" value="Genomic_DNA"/>
</dbReference>
<name>A0AAU8K8K3_9ACTN</name>
<gene>
    <name evidence="2" type="ORF">R1Y80_00690</name>
</gene>
<dbReference type="InterPro" id="IPR032490">
    <property type="entry name" value="DUF5047"/>
</dbReference>